<feature type="binding site" evidence="6">
    <location>
        <begin position="245"/>
        <end position="250"/>
    </location>
    <ligand>
        <name>GTP</name>
        <dbReference type="ChEBI" id="CHEBI:37565"/>
    </ligand>
</feature>
<keyword evidence="4 6" id="KW-0630">Potassium</keyword>
<dbReference type="Pfam" id="PF12631">
    <property type="entry name" value="MnmE_helical"/>
    <property type="match status" value="1"/>
</dbReference>
<feature type="binding site" evidence="6">
    <location>
        <begin position="264"/>
        <end position="270"/>
    </location>
    <ligand>
        <name>GTP</name>
        <dbReference type="ChEBI" id="CHEBI:37565"/>
    </ligand>
</feature>
<evidence type="ECO:0000313" key="10">
    <source>
        <dbReference type="EMBL" id="MDT0630334.1"/>
    </source>
</evidence>
<feature type="domain" description="TrmE-type G" evidence="9">
    <location>
        <begin position="235"/>
        <end position="408"/>
    </location>
</feature>
<dbReference type="Gene3D" id="3.30.1360.120">
    <property type="entry name" value="Probable tRNA modification gtpase trme, domain 1"/>
    <property type="match status" value="1"/>
</dbReference>
<evidence type="ECO:0000259" key="9">
    <source>
        <dbReference type="PROSITE" id="PS51709"/>
    </source>
</evidence>
<keyword evidence="6" id="KW-0963">Cytoplasm</keyword>
<feature type="binding site" evidence="6">
    <location>
        <position position="487"/>
    </location>
    <ligand>
        <name>(6S)-5-formyl-5,6,7,8-tetrahydrofolate</name>
        <dbReference type="ChEBI" id="CHEBI:57457"/>
    </ligand>
</feature>
<dbReference type="InterPro" id="IPR031168">
    <property type="entry name" value="G_TrmE"/>
</dbReference>
<keyword evidence="3 6" id="KW-0547">Nucleotide-binding</keyword>
<feature type="binding site" evidence="6">
    <location>
        <position position="249"/>
    </location>
    <ligand>
        <name>Mg(2+)</name>
        <dbReference type="ChEBI" id="CHEBI:18420"/>
    </ligand>
</feature>
<comment type="subunit">
    <text evidence="6">Homodimer. Heterotetramer of two MnmE and two MnmG subunits.</text>
</comment>
<comment type="cofactor">
    <cofactor evidence="6">
        <name>K(+)</name>
        <dbReference type="ChEBI" id="CHEBI:29103"/>
    </cofactor>
    <text evidence="6">Binds 1 potassium ion per subunit.</text>
</comment>
<dbReference type="PANTHER" id="PTHR42714:SF2">
    <property type="entry name" value="TRNA MODIFICATION GTPASE GTPBP3, MITOCHONDRIAL"/>
    <property type="match status" value="1"/>
</dbReference>
<keyword evidence="6" id="KW-0479">Metal-binding</keyword>
<evidence type="ECO:0000256" key="8">
    <source>
        <dbReference type="SAM" id="Coils"/>
    </source>
</evidence>
<proteinExistence type="inferred from homology"/>
<dbReference type="InterPro" id="IPR025867">
    <property type="entry name" value="MnmE_helical"/>
</dbReference>
<dbReference type="SUPFAM" id="SSF52540">
    <property type="entry name" value="P-loop containing nucleoside triphosphate hydrolases"/>
    <property type="match status" value="1"/>
</dbReference>
<organism evidence="10 11">
    <name type="scientific">Rubrivirga litoralis</name>
    <dbReference type="NCBI Taxonomy" id="3075598"/>
    <lineage>
        <taxon>Bacteria</taxon>
        <taxon>Pseudomonadati</taxon>
        <taxon>Rhodothermota</taxon>
        <taxon>Rhodothermia</taxon>
        <taxon>Rhodothermales</taxon>
        <taxon>Rubricoccaceae</taxon>
        <taxon>Rubrivirga</taxon>
    </lineage>
</organism>
<dbReference type="RefSeq" id="WP_311661365.1">
    <property type="nucleotide sequence ID" value="NZ_JAVRHT010000001.1"/>
</dbReference>
<feature type="binding site" evidence="6">
    <location>
        <position position="100"/>
    </location>
    <ligand>
        <name>(6S)-5-formyl-5,6,7,8-tetrahydrofolate</name>
        <dbReference type="ChEBI" id="CHEBI:57457"/>
    </ligand>
</feature>
<sequence>MLDDVRGRPAPDSDAPGGAGAPIAALATARGTAALAVVRVGGAGAVDLVASRFSHPALATAAGRTVHVGWLRDGAGRPVDQVVCVVWRGPHSSTGEDVVEVTCHGGDAVAQAVLRTLYDAGARPAPAGEFTRRAFLNGKLDLAQAEAVADLVHAESRVGHRAAVAALRGRVSDAVAEVREALVETAALVELELDFAEEDVEFADRAALGALLDRADAVLGELLSTARLGALARDGVRVVLGGRPNAGKSTLLNALVGQDRAIVSPTPGTTRDAVEAEAELGGLRFRFVDTAGLRETADAVEAEGTRRARAAIDGADALLYVVDATIGLDAEERAFLDGLAARRPALPVLVVHNKADLRPAPPADAAPPSPADAAGAAGGAGWSVSAREALAAPAALDGLRGALLDAVRAGLAGAEAGEVAVNERHRAHLDAARGAVRRARAALDGRGGADTLALDLRAALRELGLVTGAVTTEHVLDAVFSRFCIGK</sequence>
<dbReference type="CDD" id="cd14858">
    <property type="entry name" value="TrmE_N"/>
    <property type="match status" value="1"/>
</dbReference>
<feature type="coiled-coil region" evidence="8">
    <location>
        <begin position="179"/>
        <end position="206"/>
    </location>
</feature>
<keyword evidence="11" id="KW-1185">Reference proteome</keyword>
<evidence type="ECO:0000256" key="6">
    <source>
        <dbReference type="HAMAP-Rule" id="MF_00379"/>
    </source>
</evidence>
<comment type="caution">
    <text evidence="6">Lacks conserved residue(s) required for the propagation of feature annotation.</text>
</comment>
<comment type="similarity">
    <text evidence="1 6 7">Belongs to the TRAFAC class TrmE-Era-EngA-EngB-Septin-like GTPase superfamily. TrmE GTPase family.</text>
</comment>
<comment type="function">
    <text evidence="6">Exhibits a very high intrinsic GTPase hydrolysis rate. Involved in the addition of a carboxymethylaminomethyl (cmnm) group at the wobble position (U34) of certain tRNAs, forming tRNA-cmnm(5)s(2)U34.</text>
</comment>
<dbReference type="CDD" id="cd04164">
    <property type="entry name" value="trmE"/>
    <property type="match status" value="1"/>
</dbReference>
<evidence type="ECO:0000313" key="11">
    <source>
        <dbReference type="Proteomes" id="UP001267426"/>
    </source>
</evidence>
<feature type="binding site" evidence="6">
    <location>
        <position position="270"/>
    </location>
    <ligand>
        <name>Mg(2+)</name>
        <dbReference type="ChEBI" id="CHEBI:18420"/>
    </ligand>
</feature>
<comment type="subcellular location">
    <subcellularLocation>
        <location evidence="6">Cytoplasm</location>
    </subcellularLocation>
</comment>
<dbReference type="NCBIfam" id="TIGR00450">
    <property type="entry name" value="mnmE_trmE_thdF"/>
    <property type="match status" value="1"/>
</dbReference>
<evidence type="ECO:0000256" key="2">
    <source>
        <dbReference type="ARBA" id="ARBA00022694"/>
    </source>
</evidence>
<keyword evidence="2 6" id="KW-0819">tRNA processing</keyword>
<dbReference type="Gene3D" id="1.20.120.430">
    <property type="entry name" value="tRNA modification GTPase MnmE domain 2"/>
    <property type="match status" value="1"/>
</dbReference>
<keyword evidence="5 6" id="KW-0342">GTP-binding</keyword>
<dbReference type="InterPro" id="IPR018948">
    <property type="entry name" value="GTP-bd_TrmE_N"/>
</dbReference>
<feature type="binding site" evidence="6">
    <location>
        <position position="139"/>
    </location>
    <ligand>
        <name>(6S)-5-formyl-5,6,7,8-tetrahydrofolate</name>
        <dbReference type="ChEBI" id="CHEBI:57457"/>
    </ligand>
</feature>
<accession>A0ABU3BM08</accession>
<dbReference type="Pfam" id="PF01926">
    <property type="entry name" value="MMR_HSR1"/>
    <property type="match status" value="1"/>
</dbReference>
<evidence type="ECO:0000256" key="1">
    <source>
        <dbReference type="ARBA" id="ARBA00011043"/>
    </source>
</evidence>
<feature type="binding site" evidence="6">
    <location>
        <position position="39"/>
    </location>
    <ligand>
        <name>(6S)-5-formyl-5,6,7,8-tetrahydrofolate</name>
        <dbReference type="ChEBI" id="CHEBI:57457"/>
    </ligand>
</feature>
<dbReference type="PROSITE" id="PS51709">
    <property type="entry name" value="G_TRME"/>
    <property type="match status" value="1"/>
</dbReference>
<evidence type="ECO:0000256" key="3">
    <source>
        <dbReference type="ARBA" id="ARBA00022741"/>
    </source>
</evidence>
<dbReference type="HAMAP" id="MF_00379">
    <property type="entry name" value="GTPase_MnmE"/>
    <property type="match status" value="1"/>
</dbReference>
<keyword evidence="6" id="KW-0378">Hydrolase</keyword>
<dbReference type="InterPro" id="IPR006073">
    <property type="entry name" value="GTP-bd"/>
</dbReference>
<dbReference type="InterPro" id="IPR027368">
    <property type="entry name" value="MnmE_dom2"/>
</dbReference>
<dbReference type="NCBIfam" id="TIGR00231">
    <property type="entry name" value="small_GTP"/>
    <property type="match status" value="1"/>
</dbReference>
<feature type="binding site" evidence="6">
    <location>
        <begin position="385"/>
        <end position="387"/>
    </location>
    <ligand>
        <name>GTP</name>
        <dbReference type="ChEBI" id="CHEBI:37565"/>
    </ligand>
</feature>
<dbReference type="EC" id="3.6.-.-" evidence="6"/>
<protein>
    <recommendedName>
        <fullName evidence="6">tRNA modification GTPase MnmE</fullName>
        <ecNumber evidence="6">3.6.-.-</ecNumber>
    </recommendedName>
</protein>
<dbReference type="InterPro" id="IPR027417">
    <property type="entry name" value="P-loop_NTPase"/>
</dbReference>
<keyword evidence="6" id="KW-0460">Magnesium</keyword>
<feature type="binding site" evidence="6">
    <location>
        <begin position="353"/>
        <end position="356"/>
    </location>
    <ligand>
        <name>GTP</name>
        <dbReference type="ChEBI" id="CHEBI:37565"/>
    </ligand>
</feature>
<keyword evidence="8" id="KW-0175">Coiled coil</keyword>
<gene>
    <name evidence="6 10" type="primary">mnmE</name>
    <name evidence="6" type="synonym">trmE</name>
    <name evidence="10" type="ORF">RM540_01110</name>
</gene>
<feature type="binding site" evidence="6">
    <location>
        <begin position="289"/>
        <end position="292"/>
    </location>
    <ligand>
        <name>GTP</name>
        <dbReference type="ChEBI" id="CHEBI:37565"/>
    </ligand>
</feature>
<dbReference type="InterPro" id="IPR005225">
    <property type="entry name" value="Small_GTP-bd"/>
</dbReference>
<dbReference type="InterPro" id="IPR027266">
    <property type="entry name" value="TrmE/GcvT-like"/>
</dbReference>
<dbReference type="InterPro" id="IPR004520">
    <property type="entry name" value="GTPase_MnmE"/>
</dbReference>
<evidence type="ECO:0000256" key="7">
    <source>
        <dbReference type="RuleBase" id="RU003313"/>
    </source>
</evidence>
<dbReference type="Proteomes" id="UP001267426">
    <property type="component" value="Unassembled WGS sequence"/>
</dbReference>
<dbReference type="Pfam" id="PF10396">
    <property type="entry name" value="TrmE_N"/>
    <property type="match status" value="1"/>
</dbReference>
<dbReference type="EMBL" id="JAVRHT010000001">
    <property type="protein sequence ID" value="MDT0630334.1"/>
    <property type="molecule type" value="Genomic_DNA"/>
</dbReference>
<comment type="caution">
    <text evidence="10">The sequence shown here is derived from an EMBL/GenBank/DDBJ whole genome shotgun (WGS) entry which is preliminary data.</text>
</comment>
<reference evidence="10 11" key="1">
    <citation type="submission" date="2023-09" db="EMBL/GenBank/DDBJ databases">
        <authorList>
            <person name="Rey-Velasco X."/>
        </authorList>
    </citation>
    <scope>NUCLEOTIDE SEQUENCE [LARGE SCALE GENOMIC DNA]</scope>
    <source>
        <strain evidence="10 11">F394</strain>
    </source>
</reference>
<name>A0ABU3BM08_9BACT</name>
<evidence type="ECO:0000256" key="4">
    <source>
        <dbReference type="ARBA" id="ARBA00022958"/>
    </source>
</evidence>
<dbReference type="PANTHER" id="PTHR42714">
    <property type="entry name" value="TRNA MODIFICATION GTPASE GTPBP3"/>
    <property type="match status" value="1"/>
</dbReference>
<dbReference type="Gene3D" id="3.40.50.300">
    <property type="entry name" value="P-loop containing nucleotide triphosphate hydrolases"/>
    <property type="match status" value="1"/>
</dbReference>
<evidence type="ECO:0000256" key="5">
    <source>
        <dbReference type="ARBA" id="ARBA00023134"/>
    </source>
</evidence>